<name>A0A0F9CR61_9ZZZZ</name>
<dbReference type="AlphaFoldDB" id="A0A0F9CR61"/>
<gene>
    <name evidence="1" type="ORF">LCGC14_2370400</name>
</gene>
<organism evidence="1">
    <name type="scientific">marine sediment metagenome</name>
    <dbReference type="NCBI Taxonomy" id="412755"/>
    <lineage>
        <taxon>unclassified sequences</taxon>
        <taxon>metagenomes</taxon>
        <taxon>ecological metagenomes</taxon>
    </lineage>
</organism>
<sequence length="185" mass="19099">MPNNILYVVGTPIVYADTTDYSPTAARTLGTRTDQIDVTSLAAAAARQGAKVDLGATRAMLYDVRINFEIAADPTAGGSVGLYWSPSQSTTANVGNVGHCTGADAAYAAIAGYTLAELLTHLHFIGAAPVAVQNDGDGVQSAHVGVFSPTGRYGSPVIVNSCSQAFHGDAVEFAILLEPMIAQIQ</sequence>
<protein>
    <submittedName>
        <fullName evidence="1">Uncharacterized protein</fullName>
    </submittedName>
</protein>
<accession>A0A0F9CR61</accession>
<evidence type="ECO:0000313" key="1">
    <source>
        <dbReference type="EMBL" id="KKL28912.1"/>
    </source>
</evidence>
<reference evidence="1" key="1">
    <citation type="journal article" date="2015" name="Nature">
        <title>Complex archaea that bridge the gap between prokaryotes and eukaryotes.</title>
        <authorList>
            <person name="Spang A."/>
            <person name="Saw J.H."/>
            <person name="Jorgensen S.L."/>
            <person name="Zaremba-Niedzwiedzka K."/>
            <person name="Martijn J."/>
            <person name="Lind A.E."/>
            <person name="van Eijk R."/>
            <person name="Schleper C."/>
            <person name="Guy L."/>
            <person name="Ettema T.J."/>
        </authorList>
    </citation>
    <scope>NUCLEOTIDE SEQUENCE</scope>
</reference>
<proteinExistence type="predicted"/>
<comment type="caution">
    <text evidence="1">The sequence shown here is derived from an EMBL/GenBank/DDBJ whole genome shotgun (WGS) entry which is preliminary data.</text>
</comment>
<dbReference type="EMBL" id="LAZR01034927">
    <property type="protein sequence ID" value="KKL28912.1"/>
    <property type="molecule type" value="Genomic_DNA"/>
</dbReference>